<dbReference type="AlphaFoldDB" id="A0A1V6N508"/>
<keyword evidence="8" id="KW-1185">Reference proteome</keyword>
<protein>
    <recommendedName>
        <fullName evidence="4 5">Transcription factor E</fullName>
        <shortName evidence="4">TFE</shortName>
    </recommendedName>
    <alternativeName>
        <fullName evidence="4">TFIIE subunit alpha homolog</fullName>
    </alternativeName>
    <alternativeName>
        <fullName evidence="4">Transcription initiation factor TFIIE</fullName>
    </alternativeName>
</protein>
<dbReference type="InterPro" id="IPR002853">
    <property type="entry name" value="TFIIE_asu"/>
</dbReference>
<reference evidence="7 8" key="1">
    <citation type="submission" date="2014-12" db="EMBL/GenBank/DDBJ databases">
        <title>Genome sequence of Methanobrevibacter arboriphilicus DH1, DSM1125.</title>
        <authorList>
            <person name="Poehlein A."/>
            <person name="Thauer R.K."/>
            <person name="Seedorf H."/>
            <person name="Daniel R."/>
        </authorList>
    </citation>
    <scope>NUCLEOTIDE SEQUENCE [LARGE SCALE GENOMIC DNA]</scope>
    <source>
        <strain evidence="7 8">DH1</strain>
    </source>
</reference>
<dbReference type="Gene3D" id="1.10.10.10">
    <property type="entry name" value="Winged helix-like DNA-binding domain superfamily/Winged helix DNA-binding domain"/>
    <property type="match status" value="1"/>
</dbReference>
<dbReference type="Proteomes" id="UP000191661">
    <property type="component" value="Unassembled WGS sequence"/>
</dbReference>
<evidence type="ECO:0000256" key="5">
    <source>
        <dbReference type="NCBIfam" id="TIGR00373"/>
    </source>
</evidence>
<dbReference type="InterPro" id="IPR017919">
    <property type="entry name" value="TFIIE/TFIIEa_HTH"/>
</dbReference>
<dbReference type="InterPro" id="IPR036388">
    <property type="entry name" value="WH-like_DNA-bd_sf"/>
</dbReference>
<evidence type="ECO:0000313" key="7">
    <source>
        <dbReference type="EMBL" id="OQD59702.1"/>
    </source>
</evidence>
<dbReference type="SUPFAM" id="SSF46785">
    <property type="entry name" value="Winged helix' DNA-binding domain"/>
    <property type="match status" value="1"/>
</dbReference>
<dbReference type="HAMAP" id="MF_01909">
    <property type="entry name" value="TFE_arch"/>
    <property type="match status" value="1"/>
</dbReference>
<evidence type="ECO:0000256" key="1">
    <source>
        <dbReference type="ARBA" id="ARBA00023015"/>
    </source>
</evidence>
<comment type="subunit">
    <text evidence="4">Monomer. Interaction with RNA polymerase subunits RpoF and RpoE is necessary for Tfe stimulatory transcription activity. Able to interact with Tbp and RNA polymerase in the absence of DNA promoter. Interacts both with the preinitiation and elongation complexes.</text>
</comment>
<dbReference type="InterPro" id="IPR024550">
    <property type="entry name" value="TFIIEa/SarR/Rpc3_HTH_dom"/>
</dbReference>
<sequence length="173" mass="19927">MLNDPLVQELLNEVVQDEENISIVECLIDGTNTDEEIAEKTEIKLNIVRKVLYKLYDSGLASYKRSKDPETQWYTYSWKFDSNGVNTQIQEKSADEINNLREILEIEENNMFFVCPEGHSRFAFDQASEMGFICPECGNDISFQENDGIISRIKEEIASYEKAYSIGRTENAK</sequence>
<dbReference type="PIRSF" id="PIRSF006373">
    <property type="entry name" value="TF_E_archaea"/>
    <property type="match status" value="1"/>
</dbReference>
<keyword evidence="1 4" id="KW-0805">Transcription regulation</keyword>
<evidence type="ECO:0000256" key="2">
    <source>
        <dbReference type="ARBA" id="ARBA00023125"/>
    </source>
</evidence>
<keyword evidence="3 4" id="KW-0804">Transcription</keyword>
<dbReference type="PROSITE" id="PS51344">
    <property type="entry name" value="HTH_TFE_IIE"/>
    <property type="match status" value="1"/>
</dbReference>
<evidence type="ECO:0000259" key="6">
    <source>
        <dbReference type="PROSITE" id="PS51344"/>
    </source>
</evidence>
<proteinExistence type="inferred from homology"/>
<organism evidence="7 8">
    <name type="scientific">Methanobrevibacter arboriphilus JCM 13429 = DSM 1125</name>
    <dbReference type="NCBI Taxonomy" id="1300164"/>
    <lineage>
        <taxon>Archaea</taxon>
        <taxon>Methanobacteriati</taxon>
        <taxon>Methanobacteriota</taxon>
        <taxon>Methanomada group</taxon>
        <taxon>Methanobacteria</taxon>
        <taxon>Methanobacteriales</taxon>
        <taxon>Methanobacteriaceae</taxon>
        <taxon>Methanobrevibacter</taxon>
    </lineage>
</organism>
<comment type="domain">
    <text evidence="4">The winged helix domain is involved in binding to DNA in the preinitiation complex.</text>
</comment>
<dbReference type="OrthoDB" id="5935at2157"/>
<feature type="domain" description="HTH TFE/IIEalpha-type" evidence="6">
    <location>
        <begin position="3"/>
        <end position="86"/>
    </location>
</feature>
<evidence type="ECO:0000313" key="8">
    <source>
        <dbReference type="Proteomes" id="UP000191661"/>
    </source>
</evidence>
<comment type="caution">
    <text evidence="7">The sequence shown here is derived from an EMBL/GenBank/DDBJ whole genome shotgun (WGS) entry which is preliminary data.</text>
</comment>
<evidence type="ECO:0000256" key="3">
    <source>
        <dbReference type="ARBA" id="ARBA00023163"/>
    </source>
</evidence>
<name>A0A1V6N508_METAZ</name>
<comment type="function">
    <text evidence="4">Transcription factor that plays a role in the activation of archaeal genes transcribed by RNA polymerase. Facilitates transcription initiation by enhancing TATA-box recognition by TATA-box-binding protein (Tbp), and transcription factor B (Tfb) and RNA polymerase recruitment. Not absolutely required for transcription in vitro, but particularly important in cases where Tbp or Tfb function is not optimal. It dynamically alters the nucleic acid-binding properties of RNA polymerases by stabilizing the initiation complex and destabilizing elongation complexes. Seems to translocate with the RNA polymerase following initiation and acts by binding to the non template strand of the transcription bubble in elongation complexes.</text>
</comment>
<dbReference type="InterPro" id="IPR036390">
    <property type="entry name" value="WH_DNA-bd_sf"/>
</dbReference>
<dbReference type="GO" id="GO:0006355">
    <property type="term" value="P:regulation of DNA-templated transcription"/>
    <property type="evidence" value="ECO:0007669"/>
    <property type="project" value="UniProtKB-UniRule"/>
</dbReference>
<keyword evidence="2 4" id="KW-0238">DNA-binding</keyword>
<dbReference type="EMBL" id="JXMW01000001">
    <property type="protein sequence ID" value="OQD59702.1"/>
    <property type="molecule type" value="Genomic_DNA"/>
</dbReference>
<dbReference type="Pfam" id="PF02002">
    <property type="entry name" value="TFIIE_alpha"/>
    <property type="match status" value="1"/>
</dbReference>
<dbReference type="GO" id="GO:0003677">
    <property type="term" value="F:DNA binding"/>
    <property type="evidence" value="ECO:0007669"/>
    <property type="project" value="UniProtKB-KW"/>
</dbReference>
<dbReference type="InterPro" id="IPR016481">
    <property type="entry name" value="TF_E_archaea"/>
</dbReference>
<evidence type="ECO:0000256" key="4">
    <source>
        <dbReference type="HAMAP-Rule" id="MF_01909"/>
    </source>
</evidence>
<dbReference type="NCBIfam" id="NF004910">
    <property type="entry name" value="PRK06266.1"/>
    <property type="match status" value="1"/>
</dbReference>
<comment type="similarity">
    <text evidence="4">Belongs to the TFE family.</text>
</comment>
<dbReference type="RefSeq" id="WP_080459335.1">
    <property type="nucleotide sequence ID" value="NZ_JXMW01000001.1"/>
</dbReference>
<dbReference type="NCBIfam" id="TIGR00373">
    <property type="entry name" value="transcription factor E"/>
    <property type="match status" value="1"/>
</dbReference>
<accession>A0A1V6N508</accession>
<dbReference type="SMART" id="SM00531">
    <property type="entry name" value="TFIIE"/>
    <property type="match status" value="1"/>
</dbReference>
<dbReference type="GO" id="GO:0006367">
    <property type="term" value="P:transcription initiation at RNA polymerase II promoter"/>
    <property type="evidence" value="ECO:0007669"/>
    <property type="project" value="InterPro"/>
</dbReference>
<gene>
    <name evidence="4 7" type="primary">tfe</name>
    <name evidence="7" type="ORF">MBBAR_1c00980</name>
</gene>